<evidence type="ECO:0000259" key="8">
    <source>
        <dbReference type="Pfam" id="PF04613"/>
    </source>
</evidence>
<protein>
    <recommendedName>
        <fullName evidence="7">UDP-3-O-acylglucosamine N-acyltransferase</fullName>
        <ecNumber evidence="7">2.3.1.191</ecNumber>
    </recommendedName>
</protein>
<name>A0A917A2R5_9RHOB</name>
<evidence type="ECO:0000313" key="10">
    <source>
        <dbReference type="Proteomes" id="UP000612855"/>
    </source>
</evidence>
<comment type="catalytic activity">
    <reaction evidence="7">
        <text>a UDP-3-O-[(3R)-3-hydroxyacyl]-alpha-D-glucosamine + a (3R)-hydroxyacyl-[ACP] = a UDP-2-N,3-O-bis[(3R)-3-hydroxyacyl]-alpha-D-glucosamine + holo-[ACP] + H(+)</text>
        <dbReference type="Rhea" id="RHEA:53836"/>
        <dbReference type="Rhea" id="RHEA-COMP:9685"/>
        <dbReference type="Rhea" id="RHEA-COMP:9945"/>
        <dbReference type="ChEBI" id="CHEBI:15378"/>
        <dbReference type="ChEBI" id="CHEBI:64479"/>
        <dbReference type="ChEBI" id="CHEBI:78827"/>
        <dbReference type="ChEBI" id="CHEBI:137740"/>
        <dbReference type="ChEBI" id="CHEBI:137748"/>
        <dbReference type="EC" id="2.3.1.191"/>
    </reaction>
</comment>
<dbReference type="SUPFAM" id="SSF51161">
    <property type="entry name" value="Trimeric LpxA-like enzymes"/>
    <property type="match status" value="1"/>
</dbReference>
<evidence type="ECO:0000256" key="6">
    <source>
        <dbReference type="ARBA" id="ARBA00023315"/>
    </source>
</evidence>
<evidence type="ECO:0000256" key="5">
    <source>
        <dbReference type="ARBA" id="ARBA00023098"/>
    </source>
</evidence>
<dbReference type="Gene3D" id="2.160.10.10">
    <property type="entry name" value="Hexapeptide repeat proteins"/>
    <property type="match status" value="1"/>
</dbReference>
<comment type="function">
    <text evidence="7">Catalyzes the N-acylation of UDP-3-O-acylglucosamine using 3-hydroxyacyl-ACP as the acyl donor. Is involved in the biosynthesis of lipid A, a phosphorylated glycolipid that anchors the lipopolysaccharide to the outer membrane of the cell.</text>
</comment>
<organism evidence="9 10">
    <name type="scientific">Primorskyibacter flagellatus</name>
    <dbReference type="NCBI Taxonomy" id="1387277"/>
    <lineage>
        <taxon>Bacteria</taxon>
        <taxon>Pseudomonadati</taxon>
        <taxon>Pseudomonadota</taxon>
        <taxon>Alphaproteobacteria</taxon>
        <taxon>Rhodobacterales</taxon>
        <taxon>Roseobacteraceae</taxon>
        <taxon>Primorskyibacter</taxon>
    </lineage>
</organism>
<keyword evidence="6 7" id="KW-0012">Acyltransferase</keyword>
<accession>A0A917A2R5</accession>
<dbReference type="GO" id="GO:0103118">
    <property type="term" value="F:UDP-3-O-[(3R)-3-hydroxyacyl]-glucosamine N-acyltransferase activity"/>
    <property type="evidence" value="ECO:0007669"/>
    <property type="project" value="UniProtKB-EC"/>
</dbReference>
<dbReference type="PANTHER" id="PTHR43378">
    <property type="entry name" value="UDP-3-O-ACYLGLUCOSAMINE N-ACYLTRANSFERASE"/>
    <property type="match status" value="1"/>
</dbReference>
<dbReference type="Pfam" id="PF00132">
    <property type="entry name" value="Hexapep"/>
    <property type="match status" value="2"/>
</dbReference>
<evidence type="ECO:0000256" key="2">
    <source>
        <dbReference type="ARBA" id="ARBA00022556"/>
    </source>
</evidence>
<dbReference type="EMBL" id="BMFJ01000001">
    <property type="protein sequence ID" value="GGE23416.1"/>
    <property type="molecule type" value="Genomic_DNA"/>
</dbReference>
<comment type="similarity">
    <text evidence="7">Belongs to the transferase hexapeptide repeat family. LpxD subfamily.</text>
</comment>
<dbReference type="RefSeq" id="WP_188476562.1">
    <property type="nucleotide sequence ID" value="NZ_BMFJ01000001.1"/>
</dbReference>
<keyword evidence="5 7" id="KW-0443">Lipid metabolism</keyword>
<keyword evidence="4 7" id="KW-0677">Repeat</keyword>
<comment type="caution">
    <text evidence="9">The sequence shown here is derived from an EMBL/GenBank/DDBJ whole genome shotgun (WGS) entry which is preliminary data.</text>
</comment>
<proteinExistence type="inferred from homology"/>
<comment type="pathway">
    <text evidence="7">Bacterial outer membrane biogenesis; LPS lipid A biosynthesis.</text>
</comment>
<dbReference type="AlphaFoldDB" id="A0A917A2R5"/>
<gene>
    <name evidence="7 9" type="primary">lpxD</name>
    <name evidence="9" type="ORF">GCM10011360_09970</name>
</gene>
<dbReference type="NCBIfam" id="NF002060">
    <property type="entry name" value="PRK00892.1"/>
    <property type="match status" value="1"/>
</dbReference>
<sequence length="363" mass="37358">MSYTIQAIADAVGATAAGDTALIVTGAAEPASAGPDDIALAMKPDFAKGLPEGRARAAMLWEDADWQSMGLSAAILVKRPRVAMAGLTRMMDTGQGYGRGIHPTAMIEPSATIGTDVTVGPMAYIGPGAKIGDNCVIGPQCYIGTDAEIGTDGTLHSGVRLMARVKIGARFIAQPGAVVGSDGHSFVTAEVSTVEQARASLGGDVTAEGQSWIRIHSLGAVIVGDDVELGANSCIDSGTIRPTEVGNGCKIDNLCHVAHNVKIGRDCLFAALVGVAGSTVIGNNVILGGQVGVTDNTTVGDNVVAGGGTKILNKIPAGRVILGYPGVKMDTHLETYKLQRRLPRLFEQVAALQKAVFKSDQND</sequence>
<keyword evidence="10" id="KW-1185">Reference proteome</keyword>
<dbReference type="GO" id="GO:0016410">
    <property type="term" value="F:N-acyltransferase activity"/>
    <property type="evidence" value="ECO:0007669"/>
    <property type="project" value="InterPro"/>
</dbReference>
<dbReference type="GO" id="GO:0009245">
    <property type="term" value="P:lipid A biosynthetic process"/>
    <property type="evidence" value="ECO:0007669"/>
    <property type="project" value="UniProtKB-UniRule"/>
</dbReference>
<dbReference type="PANTHER" id="PTHR43378:SF2">
    <property type="entry name" value="UDP-3-O-ACYLGLUCOSAMINE N-ACYLTRANSFERASE 1, MITOCHONDRIAL-RELATED"/>
    <property type="match status" value="1"/>
</dbReference>
<keyword evidence="1 7" id="KW-0444">Lipid biosynthesis</keyword>
<feature type="active site" description="Proton acceptor" evidence="7">
    <location>
        <position position="259"/>
    </location>
</feature>
<dbReference type="Pfam" id="PF04613">
    <property type="entry name" value="LpxD"/>
    <property type="match status" value="1"/>
</dbReference>
<evidence type="ECO:0000313" key="9">
    <source>
        <dbReference type="EMBL" id="GGE23416.1"/>
    </source>
</evidence>
<dbReference type="NCBIfam" id="TIGR01853">
    <property type="entry name" value="lipid_A_lpxD"/>
    <property type="match status" value="1"/>
</dbReference>
<evidence type="ECO:0000256" key="7">
    <source>
        <dbReference type="HAMAP-Rule" id="MF_00523"/>
    </source>
</evidence>
<dbReference type="HAMAP" id="MF_00523">
    <property type="entry name" value="LpxD"/>
    <property type="match status" value="1"/>
</dbReference>
<feature type="domain" description="UDP-3-O-[3-hydroxymyristoyl] glucosamine N-acyltransferase non-repeat region" evidence="8">
    <location>
        <begin position="22"/>
        <end position="89"/>
    </location>
</feature>
<comment type="subunit">
    <text evidence="7">Homotrimer.</text>
</comment>
<dbReference type="InterPro" id="IPR007691">
    <property type="entry name" value="LpxD"/>
</dbReference>
<dbReference type="InterPro" id="IPR001451">
    <property type="entry name" value="Hexapep"/>
</dbReference>
<keyword evidence="3 7" id="KW-0808">Transferase</keyword>
<evidence type="ECO:0000256" key="3">
    <source>
        <dbReference type="ARBA" id="ARBA00022679"/>
    </source>
</evidence>
<keyword evidence="2 7" id="KW-0441">Lipid A biosynthesis</keyword>
<dbReference type="Gene3D" id="3.40.1390.10">
    <property type="entry name" value="MurE/MurF, N-terminal domain"/>
    <property type="match status" value="1"/>
</dbReference>
<dbReference type="InterPro" id="IPR020573">
    <property type="entry name" value="UDP_GlcNAc_AcTrfase_non-rep"/>
</dbReference>
<dbReference type="Proteomes" id="UP000612855">
    <property type="component" value="Unassembled WGS sequence"/>
</dbReference>
<dbReference type="EC" id="2.3.1.191" evidence="7"/>
<dbReference type="InterPro" id="IPR011004">
    <property type="entry name" value="Trimer_LpxA-like_sf"/>
</dbReference>
<reference evidence="10" key="1">
    <citation type="journal article" date="2019" name="Int. J. Syst. Evol. Microbiol.">
        <title>The Global Catalogue of Microorganisms (GCM) 10K type strain sequencing project: providing services to taxonomists for standard genome sequencing and annotation.</title>
        <authorList>
            <consortium name="The Broad Institute Genomics Platform"/>
            <consortium name="The Broad Institute Genome Sequencing Center for Infectious Disease"/>
            <person name="Wu L."/>
            <person name="Ma J."/>
        </authorList>
    </citation>
    <scope>NUCLEOTIDE SEQUENCE [LARGE SCALE GENOMIC DNA]</scope>
    <source>
        <strain evidence="10">CGMCC 1.12664</strain>
    </source>
</reference>
<evidence type="ECO:0000256" key="1">
    <source>
        <dbReference type="ARBA" id="ARBA00022516"/>
    </source>
</evidence>
<dbReference type="GO" id="GO:0016020">
    <property type="term" value="C:membrane"/>
    <property type="evidence" value="ECO:0007669"/>
    <property type="project" value="GOC"/>
</dbReference>
<evidence type="ECO:0000256" key="4">
    <source>
        <dbReference type="ARBA" id="ARBA00022737"/>
    </source>
</evidence>
<dbReference type="CDD" id="cd03352">
    <property type="entry name" value="LbH_LpxD"/>
    <property type="match status" value="1"/>
</dbReference>